<dbReference type="InterPro" id="IPR006948">
    <property type="entry name" value="Alliinase_C"/>
</dbReference>
<feature type="domain" description="Alliinase C-terminal" evidence="6">
    <location>
        <begin position="232"/>
        <end position="589"/>
    </location>
</feature>
<dbReference type="Gene3D" id="2.10.25.30">
    <property type="entry name" value="EGF-like, alliinase"/>
    <property type="match status" value="1"/>
</dbReference>
<evidence type="ECO:0000256" key="2">
    <source>
        <dbReference type="ARBA" id="ARBA00006312"/>
    </source>
</evidence>
<dbReference type="Pfam" id="PF04863">
    <property type="entry name" value="EGF_alliinase"/>
    <property type="match status" value="1"/>
</dbReference>
<feature type="compositionally biased region" description="Low complexity" evidence="4">
    <location>
        <begin position="80"/>
        <end position="89"/>
    </location>
</feature>
<reference evidence="7" key="2">
    <citation type="submission" date="2015-06" db="UniProtKB">
        <authorList>
            <consortium name="EnsemblPlants"/>
        </authorList>
    </citation>
    <scope>IDENTIFICATION</scope>
</reference>
<accession>A0A0E0N1P6</accession>
<dbReference type="Pfam" id="PF04864">
    <property type="entry name" value="Alliinase_C"/>
    <property type="match status" value="1"/>
</dbReference>
<dbReference type="InterPro" id="IPR015422">
    <property type="entry name" value="PyrdxlP-dep_Trfase_small"/>
</dbReference>
<comment type="similarity">
    <text evidence="2">Belongs to the alliinase family.</text>
</comment>
<name>A0A0E0N1P6_ORYRU</name>
<dbReference type="Gene3D" id="3.90.1150.10">
    <property type="entry name" value="Aspartate Aminotransferase, domain 1"/>
    <property type="match status" value="1"/>
</dbReference>
<organism evidence="7 8">
    <name type="scientific">Oryza rufipogon</name>
    <name type="common">Brownbeard rice</name>
    <name type="synonym">Asian wild rice</name>
    <dbReference type="NCBI Taxonomy" id="4529"/>
    <lineage>
        <taxon>Eukaryota</taxon>
        <taxon>Viridiplantae</taxon>
        <taxon>Streptophyta</taxon>
        <taxon>Embryophyta</taxon>
        <taxon>Tracheophyta</taxon>
        <taxon>Spermatophyta</taxon>
        <taxon>Magnoliopsida</taxon>
        <taxon>Liliopsida</taxon>
        <taxon>Poales</taxon>
        <taxon>Poaceae</taxon>
        <taxon>BOP clade</taxon>
        <taxon>Oryzoideae</taxon>
        <taxon>Oryzeae</taxon>
        <taxon>Oryzinae</taxon>
        <taxon>Oryza</taxon>
    </lineage>
</organism>
<dbReference type="InterPro" id="IPR015424">
    <property type="entry name" value="PyrdxlP-dep_Trfase"/>
</dbReference>
<evidence type="ECO:0000256" key="3">
    <source>
        <dbReference type="ARBA" id="ARBA00022898"/>
    </source>
</evidence>
<dbReference type="STRING" id="4529.A0A0E0N1P6"/>
<keyword evidence="3" id="KW-0663">Pyridoxal phosphate</keyword>
<reference evidence="8" key="1">
    <citation type="submission" date="2013-06" db="EMBL/GenBank/DDBJ databases">
        <authorList>
            <person name="Zhao Q."/>
        </authorList>
    </citation>
    <scope>NUCLEOTIDE SEQUENCE</scope>
    <source>
        <strain evidence="8">cv. W1943</strain>
    </source>
</reference>
<dbReference type="Gramene" id="ORUFI01G32040.1">
    <property type="protein sequence ID" value="ORUFI01G32040.1"/>
    <property type="gene ID" value="ORUFI01G32040"/>
</dbReference>
<evidence type="ECO:0000256" key="4">
    <source>
        <dbReference type="SAM" id="MobiDB-lite"/>
    </source>
</evidence>
<dbReference type="GO" id="GO:0008483">
    <property type="term" value="F:transaminase activity"/>
    <property type="evidence" value="ECO:0007669"/>
    <property type="project" value="TreeGrafter"/>
</dbReference>
<evidence type="ECO:0000256" key="1">
    <source>
        <dbReference type="ARBA" id="ARBA00001933"/>
    </source>
</evidence>
<dbReference type="GO" id="GO:0016846">
    <property type="term" value="F:carbon-sulfur lyase activity"/>
    <property type="evidence" value="ECO:0007669"/>
    <property type="project" value="InterPro"/>
</dbReference>
<evidence type="ECO:0000313" key="8">
    <source>
        <dbReference type="Proteomes" id="UP000008022"/>
    </source>
</evidence>
<feature type="region of interest" description="Disordered" evidence="4">
    <location>
        <begin position="1"/>
        <end position="124"/>
    </location>
</feature>
<evidence type="ECO:0000259" key="5">
    <source>
        <dbReference type="Pfam" id="PF04863"/>
    </source>
</evidence>
<dbReference type="eggNOG" id="ENOG502QQJV">
    <property type="taxonomic scope" value="Eukaryota"/>
</dbReference>
<dbReference type="HOGENOM" id="CLU_036760_2_0_1"/>
<dbReference type="PANTHER" id="PTHR43795">
    <property type="entry name" value="BIFUNCTIONAL ASPARTATE AMINOTRANSFERASE AND GLUTAMATE/ASPARTATE-PREPHENATE AMINOTRANSFERASE-RELATED"/>
    <property type="match status" value="1"/>
</dbReference>
<dbReference type="PANTHER" id="PTHR43795:SF20">
    <property type="entry name" value="TRYPTOPHAN AMINOTRANSFERASE-RELATED PROTEIN 3"/>
    <property type="match status" value="1"/>
</dbReference>
<feature type="compositionally biased region" description="Basic residues" evidence="4">
    <location>
        <begin position="40"/>
        <end position="49"/>
    </location>
</feature>
<feature type="compositionally biased region" description="Basic and acidic residues" evidence="4">
    <location>
        <begin position="114"/>
        <end position="124"/>
    </location>
</feature>
<feature type="domain" description="Alliinase EGF-like" evidence="5">
    <location>
        <begin position="175"/>
        <end position="230"/>
    </location>
</feature>
<comment type="cofactor">
    <cofactor evidence="1">
        <name>pyridoxal 5'-phosphate</name>
        <dbReference type="ChEBI" id="CHEBI:597326"/>
    </cofactor>
</comment>
<dbReference type="InterPro" id="IPR006947">
    <property type="entry name" value="EGF_alliinase"/>
</dbReference>
<evidence type="ECO:0008006" key="9">
    <source>
        <dbReference type="Google" id="ProtNLM"/>
    </source>
</evidence>
<dbReference type="GO" id="GO:0006520">
    <property type="term" value="P:amino acid metabolic process"/>
    <property type="evidence" value="ECO:0007669"/>
    <property type="project" value="TreeGrafter"/>
</dbReference>
<evidence type="ECO:0000259" key="6">
    <source>
        <dbReference type="Pfam" id="PF04864"/>
    </source>
</evidence>
<feature type="compositionally biased region" description="Basic residues" evidence="4">
    <location>
        <begin position="1"/>
        <end position="21"/>
    </location>
</feature>
<feature type="compositionally biased region" description="Low complexity" evidence="4">
    <location>
        <begin position="63"/>
        <end position="72"/>
    </location>
</feature>
<dbReference type="InterPro" id="IPR037029">
    <property type="entry name" value="Alliinase_N_sf"/>
</dbReference>
<sequence length="605" mass="67327">MIPPAHRRPPTAASRKKRSSKPARGQHTPHATTQDQRIQQPRKKKKQQRWWHGWSDEIAANTPLLPEPAELIDPPPPPTTCTRAAPCADLRPTAREPEREGKRERQWPTVRSLETPRDRKAMETGRHRSQSLGSAGLAFHALLCSSLLLNAVFFAHHLLRSSPTATPERLGDGLSWALQAAREAEAVAAADCSGHGNVFLDGVTGEDGRPRCECNRCFSGPDCSVRTPNCTADADSGNPLFLEPYWRRHAAASAVVFSGWHRLSYITTGGRFHSVELDRHIRLLHRAVGNAVVDDKYLVFGAGSMQLINALVYALSPDGNADSPPASVVATVPYYPKYKSQTDMFDGREYRWDGTTATWSNNGSRNSTKGFIEFVTSPNNPDTALRKPVLAGSSAIIDHAYYWPHLTHIPAPADEDVMLFTASKLSGHAGSRFGWALIRDEKVAKRALSYVEQSIMGASRDTQLRMLKILKVILANLHGKEDIFAFGYDVMRSRWRRLNAVVSRSTRISLQKIPPQYCTYFNRIKEPSPAYAWVKCEWEEDVDCYETLLAAGIISRSGTLSEAEARYTRMSLLKAQDDFDVLLERITEFVDAEEHGRAPGGSSSM</sequence>
<evidence type="ECO:0000313" key="7">
    <source>
        <dbReference type="EnsemblPlants" id="ORUFI01G32040.1"/>
    </source>
</evidence>
<dbReference type="Gene3D" id="3.40.640.10">
    <property type="entry name" value="Type I PLP-dependent aspartate aminotransferase-like (Major domain)"/>
    <property type="match status" value="1"/>
</dbReference>
<dbReference type="SUPFAM" id="SSF53383">
    <property type="entry name" value="PLP-dependent transferases"/>
    <property type="match status" value="1"/>
</dbReference>
<dbReference type="AlphaFoldDB" id="A0A0E0N1P6"/>
<keyword evidence="8" id="KW-1185">Reference proteome</keyword>
<protein>
    <recommendedName>
        <fullName evidence="9">Alliinase C-terminal domain-containing protein</fullName>
    </recommendedName>
</protein>
<proteinExistence type="inferred from homology"/>
<dbReference type="Proteomes" id="UP000008022">
    <property type="component" value="Unassembled WGS sequence"/>
</dbReference>
<dbReference type="InterPro" id="IPR015421">
    <property type="entry name" value="PyrdxlP-dep_Trfase_major"/>
</dbReference>
<feature type="compositionally biased region" description="Basic and acidic residues" evidence="4">
    <location>
        <begin position="92"/>
        <end position="106"/>
    </location>
</feature>
<dbReference type="EnsemblPlants" id="ORUFI01G32040.1">
    <property type="protein sequence ID" value="ORUFI01G32040.1"/>
    <property type="gene ID" value="ORUFI01G32040"/>
</dbReference>
<dbReference type="InterPro" id="IPR050478">
    <property type="entry name" value="Ethylene_sulfur-biosynth"/>
</dbReference>